<accession>A0A4Y9T8I1</accession>
<sequence length="794" mass="89915">MEPKKAKLLSLIYLLRAAGVTDKYRTPSAIKELIVLSDAGLLLLEAMKARLPEESENGLYFGFLLDLYHKEFWVDVEQTDVGALIELFDKMFFEGSLRLPWMFGRDLYDNYYRLFTDEKDVLSLQETADLLQKSPQGVAQIGSLIVGPFGIIDSSKTYRPIFPAKKIPLWHCSDTGCEQLHKVELTLSRIPEQRLADEINDAAVELLGERVDWSMKFRETFPHQYNYYNNGNVNDIAAVLTSCLSPVELKTLCAQLLVEHSATMRCHIKMRGPTEALFKNTASVIASKFTREQCLQIVLTLEDKIIIDALEKIIHERLIHIPASETRWPRLGGRGPAGWLGMYSEISQFGFRQLSNSFPDITLAMARLRKMILDFYSDRKIPESTLTHLLRFSQGATVLQKLDQHINSSDPRQVIRDLISIHDKGLAQCLEYLKFGFSPDINCAEDEAVLINKILWKLGFSVAAHATALRTFEARLDALLHSSREITNSSEAERERTRSAAVNLFVSLEELLDLTLSYSSWLFLSDHFGSTRFRFSITEGRIIAARHLSGKKIGSGDRLDLRKDGKNTLFPLIEGLDVLGNHVRALRKKNSKKFLRKVGDEPGYAGKNPLEIFPFIHTLFLYDVSDADIAACTNLLQQASSLLRQGKICEVRNKLEHRREDFPSKEDIERCCDSVSKALKNLVLAGLCPVDYYRVETKIDAYNRRVEIFENYSGHKISVNCYPSHLLSYNSPSDGPIVITPMVHIGDSADVFYADIVSVSEYVEMWKDYPKRRESSSKTGTTALANNGESVNVN</sequence>
<comment type="caution">
    <text evidence="2">The sequence shown here is derived from an EMBL/GenBank/DDBJ whole genome shotgun (WGS) entry which is preliminary data.</text>
</comment>
<proteinExistence type="predicted"/>
<dbReference type="Proteomes" id="UP000297258">
    <property type="component" value="Unassembled WGS sequence"/>
</dbReference>
<dbReference type="AlphaFoldDB" id="A0A4Y9T8I1"/>
<keyword evidence="3" id="KW-1185">Reference proteome</keyword>
<feature type="compositionally biased region" description="Polar residues" evidence="1">
    <location>
        <begin position="777"/>
        <end position="794"/>
    </location>
</feature>
<evidence type="ECO:0000256" key="1">
    <source>
        <dbReference type="SAM" id="MobiDB-lite"/>
    </source>
</evidence>
<dbReference type="RefSeq" id="WP_135187825.1">
    <property type="nucleotide sequence ID" value="NZ_SPUM01000004.1"/>
</dbReference>
<name>A0A4Y9T8I1_9BURK</name>
<dbReference type="OrthoDB" id="5174398at2"/>
<evidence type="ECO:0000313" key="2">
    <source>
        <dbReference type="EMBL" id="TFW36024.1"/>
    </source>
</evidence>
<gene>
    <name evidence="2" type="ORF">E4O92_00700</name>
</gene>
<dbReference type="EMBL" id="SPUM01000004">
    <property type="protein sequence ID" value="TFW36024.1"/>
    <property type="molecule type" value="Genomic_DNA"/>
</dbReference>
<evidence type="ECO:0000313" key="3">
    <source>
        <dbReference type="Proteomes" id="UP000297258"/>
    </source>
</evidence>
<organism evidence="2 3">
    <name type="scientific">Massilia horti</name>
    <dbReference type="NCBI Taxonomy" id="2562153"/>
    <lineage>
        <taxon>Bacteria</taxon>
        <taxon>Pseudomonadati</taxon>
        <taxon>Pseudomonadota</taxon>
        <taxon>Betaproteobacteria</taxon>
        <taxon>Burkholderiales</taxon>
        <taxon>Oxalobacteraceae</taxon>
        <taxon>Telluria group</taxon>
        <taxon>Massilia</taxon>
    </lineage>
</organism>
<reference evidence="2 3" key="1">
    <citation type="submission" date="2019-03" db="EMBL/GenBank/DDBJ databases">
        <title>Draft genome of Massilia hortus sp. nov., a novel bacterial species of the Oxalobacteraceae family.</title>
        <authorList>
            <person name="Peta V."/>
            <person name="Raths R."/>
            <person name="Bucking H."/>
        </authorList>
    </citation>
    <scope>NUCLEOTIDE SEQUENCE [LARGE SCALE GENOMIC DNA]</scope>
    <source>
        <strain evidence="2 3">ONC3</strain>
    </source>
</reference>
<protein>
    <submittedName>
        <fullName evidence="2">Uncharacterized protein</fullName>
    </submittedName>
</protein>
<feature type="region of interest" description="Disordered" evidence="1">
    <location>
        <begin position="773"/>
        <end position="794"/>
    </location>
</feature>